<sequence>MTAGGLPAAVVLVKTCGWLQALFFVREANRQVHKLCKSSDVTSSFLGSPDVLLAYRLLMLAWGLYIGIGQLRDKGPYVFVFYTVWNWWMLTLFFALASAASIRGWRRRRAARRGRPTDTEQQHAADWLDRAAIATFTIEAPLTLAIDFLTWTLLVPMLMSSSQDPARIQFWRQRLYCFESYNQHAFNAVMMLGELLLNRIPVTFYSSGWLALWSSVYGVWSGVFYARNGRFIYPFLDAHKPYAWASYLGLYAVHWVAFLLVMGAASAKRRLLARDVQVAPEPAPAVAAQPAAAEPKKRR</sequence>
<dbReference type="AlphaFoldDB" id="A0A2P6TI92"/>
<feature type="transmembrane region" description="Helical" evidence="1">
    <location>
        <begin position="244"/>
        <end position="265"/>
    </location>
</feature>
<feature type="transmembrane region" description="Helical" evidence="1">
    <location>
        <begin position="85"/>
        <end position="105"/>
    </location>
</feature>
<dbReference type="PANTHER" id="PTHR12242">
    <property type="entry name" value="OS02G0130600 PROTEIN-RELATED"/>
    <property type="match status" value="1"/>
</dbReference>
<keyword evidence="1" id="KW-0812">Transmembrane</keyword>
<dbReference type="EMBL" id="LHPG02000015">
    <property type="protein sequence ID" value="PRW34014.1"/>
    <property type="molecule type" value="Genomic_DNA"/>
</dbReference>
<keyword evidence="1" id="KW-1133">Transmembrane helix</keyword>
<feature type="transmembrane region" description="Helical" evidence="1">
    <location>
        <begin position="6"/>
        <end position="25"/>
    </location>
</feature>
<dbReference type="PANTHER" id="PTHR12242:SF22">
    <property type="entry name" value="OS02G0130600 PROTEIN"/>
    <property type="match status" value="1"/>
</dbReference>
<evidence type="ECO:0000256" key="1">
    <source>
        <dbReference type="SAM" id="Phobius"/>
    </source>
</evidence>
<proteinExistence type="predicted"/>
<reference evidence="2 3" key="1">
    <citation type="journal article" date="2018" name="Plant J.">
        <title>Genome sequences of Chlorella sorokiniana UTEX 1602 and Micractinium conductrix SAG 241.80: implications to maltose excretion by a green alga.</title>
        <authorList>
            <person name="Arriola M.B."/>
            <person name="Velmurugan N."/>
            <person name="Zhang Y."/>
            <person name="Plunkett M.H."/>
            <person name="Hondzo H."/>
            <person name="Barney B.M."/>
        </authorList>
    </citation>
    <scope>NUCLEOTIDE SEQUENCE [LARGE SCALE GENOMIC DNA]</scope>
    <source>
        <strain evidence="3">UTEX 1602</strain>
    </source>
</reference>
<name>A0A2P6TI92_CHLSO</name>
<comment type="caution">
    <text evidence="2">The sequence shown here is derived from an EMBL/GenBank/DDBJ whole genome shotgun (WGS) entry which is preliminary data.</text>
</comment>
<keyword evidence="3" id="KW-1185">Reference proteome</keyword>
<gene>
    <name evidence="2" type="ORF">C2E21_7358</name>
</gene>
<dbReference type="Proteomes" id="UP000239899">
    <property type="component" value="Unassembled WGS sequence"/>
</dbReference>
<keyword evidence="1" id="KW-0472">Membrane</keyword>
<protein>
    <submittedName>
        <fullName evidence="2">Uncharacterized protein</fullName>
    </submittedName>
</protein>
<accession>A0A2P6TI92</accession>
<evidence type="ECO:0000313" key="2">
    <source>
        <dbReference type="EMBL" id="PRW34014.1"/>
    </source>
</evidence>
<feature type="transmembrane region" description="Helical" evidence="1">
    <location>
        <begin position="45"/>
        <end position="65"/>
    </location>
</feature>
<dbReference type="OrthoDB" id="419711at2759"/>
<evidence type="ECO:0000313" key="3">
    <source>
        <dbReference type="Proteomes" id="UP000239899"/>
    </source>
</evidence>
<organism evidence="2 3">
    <name type="scientific">Chlorella sorokiniana</name>
    <name type="common">Freshwater green alga</name>
    <dbReference type="NCBI Taxonomy" id="3076"/>
    <lineage>
        <taxon>Eukaryota</taxon>
        <taxon>Viridiplantae</taxon>
        <taxon>Chlorophyta</taxon>
        <taxon>core chlorophytes</taxon>
        <taxon>Trebouxiophyceae</taxon>
        <taxon>Chlorellales</taxon>
        <taxon>Chlorellaceae</taxon>
        <taxon>Chlorella clade</taxon>
        <taxon>Chlorella</taxon>
    </lineage>
</organism>
<feature type="transmembrane region" description="Helical" evidence="1">
    <location>
        <begin position="202"/>
        <end position="224"/>
    </location>
</feature>
<dbReference type="GO" id="GO:0016020">
    <property type="term" value="C:membrane"/>
    <property type="evidence" value="ECO:0007669"/>
    <property type="project" value="TreeGrafter"/>
</dbReference>